<dbReference type="PANTHER" id="PTHR46797:SF1">
    <property type="entry name" value="METHYLPHOSPHONATE SYNTHASE"/>
    <property type="match status" value="1"/>
</dbReference>
<dbReference type="EMBL" id="CP147407">
    <property type="protein sequence ID" value="WXB98246.1"/>
    <property type="molecule type" value="Genomic_DNA"/>
</dbReference>
<reference evidence="3 4" key="1">
    <citation type="submission" date="2024-02" db="EMBL/GenBank/DDBJ databases">
        <title>Seven novel Bacillus-like species.</title>
        <authorList>
            <person name="Liu G."/>
        </authorList>
    </citation>
    <scope>NUCLEOTIDE SEQUENCE [LARGE SCALE GENOMIC DNA]</scope>
    <source>
        <strain evidence="3 4">FJAT-52054</strain>
    </source>
</reference>
<organism evidence="3 4">
    <name type="scientific">Metabacillus sediminis</name>
    <dbReference type="NCBI Taxonomy" id="3117746"/>
    <lineage>
        <taxon>Bacteria</taxon>
        <taxon>Bacillati</taxon>
        <taxon>Bacillota</taxon>
        <taxon>Bacilli</taxon>
        <taxon>Bacillales</taxon>
        <taxon>Bacillaceae</taxon>
        <taxon>Metabacillus</taxon>
    </lineage>
</organism>
<accession>A0ABZ2NKB1</accession>
<dbReference type="Gene3D" id="1.10.260.40">
    <property type="entry name" value="lambda repressor-like DNA-binding domains"/>
    <property type="match status" value="1"/>
</dbReference>
<dbReference type="PROSITE" id="PS50943">
    <property type="entry name" value="HTH_CROC1"/>
    <property type="match status" value="1"/>
</dbReference>
<dbReference type="InterPro" id="IPR010982">
    <property type="entry name" value="Lambda_DNA-bd_dom_sf"/>
</dbReference>
<dbReference type="SUPFAM" id="SSF47413">
    <property type="entry name" value="lambda repressor-like DNA-binding domains"/>
    <property type="match status" value="1"/>
</dbReference>
<dbReference type="SMART" id="SM00530">
    <property type="entry name" value="HTH_XRE"/>
    <property type="match status" value="1"/>
</dbReference>
<evidence type="ECO:0000313" key="3">
    <source>
        <dbReference type="EMBL" id="WXB98246.1"/>
    </source>
</evidence>
<sequence length="122" mass="14508">MKKIKELRKSHGHTLKDLAEKVNYDPSNLSKIERGINQPSLTLLTRIAEVYSKDLNYFVEDEKKWYSDSERTLMHELDLASSNVLENFDFYIDGKIITREELEFMLELTRNLRNIINKKEKK</sequence>
<dbReference type="InterPro" id="IPR050807">
    <property type="entry name" value="TransReg_Diox_bact_type"/>
</dbReference>
<dbReference type="InterPro" id="IPR001387">
    <property type="entry name" value="Cro/C1-type_HTH"/>
</dbReference>
<dbReference type="CDD" id="cd00093">
    <property type="entry name" value="HTH_XRE"/>
    <property type="match status" value="1"/>
</dbReference>
<evidence type="ECO:0000256" key="1">
    <source>
        <dbReference type="ARBA" id="ARBA00023125"/>
    </source>
</evidence>
<dbReference type="PANTHER" id="PTHR46797">
    <property type="entry name" value="HTH-TYPE TRANSCRIPTIONAL REGULATOR"/>
    <property type="match status" value="1"/>
</dbReference>
<dbReference type="Proteomes" id="UP001377337">
    <property type="component" value="Chromosome"/>
</dbReference>
<dbReference type="Pfam" id="PF01381">
    <property type="entry name" value="HTH_3"/>
    <property type="match status" value="1"/>
</dbReference>
<keyword evidence="1" id="KW-0238">DNA-binding</keyword>
<proteinExistence type="predicted"/>
<protein>
    <submittedName>
        <fullName evidence="3">Helix-turn-helix transcriptional regulator</fullName>
    </submittedName>
</protein>
<evidence type="ECO:0000313" key="4">
    <source>
        <dbReference type="Proteomes" id="UP001377337"/>
    </source>
</evidence>
<keyword evidence="4" id="KW-1185">Reference proteome</keyword>
<gene>
    <name evidence="3" type="ORF">WCV65_07145</name>
</gene>
<evidence type="ECO:0000259" key="2">
    <source>
        <dbReference type="PROSITE" id="PS50943"/>
    </source>
</evidence>
<feature type="domain" description="HTH cro/C1-type" evidence="2">
    <location>
        <begin position="4"/>
        <end position="58"/>
    </location>
</feature>
<dbReference type="RefSeq" id="WP_035409153.1">
    <property type="nucleotide sequence ID" value="NZ_CP147407.1"/>
</dbReference>
<name>A0ABZ2NKB1_9BACI</name>